<dbReference type="Gene3D" id="3.40.50.720">
    <property type="entry name" value="NAD(P)-binding Rossmann-like Domain"/>
    <property type="match status" value="1"/>
</dbReference>
<sequence length="543" mass="60104">MVGGYSLLRDPHHNKGLAFTDAERSAHYLRGLLPPAVVSQELQVKKLMYIIRQYQLPLQKYMAMMDLQERNEKLFYKLLVDHVEEMLPIVYTPTVGEACQKYGSIFTRPQGLYISLKEKGSIREVLRNWPEKNIQVIVVTDGERILGLGDLGCQGMGIPVGKLALYTALGGVRPSACLPVTIDVGTNNENLLNDEYYIGLRQRRATGQEYAELVHEFMSAVKQTYGEKVLIQFEDFANHNAFDLLAKYSTTHLVFNDDIQGTASVVLAGLVAALRVVGGTLADHTFLFLGAGEAGTGIAELIALKISKQTNMAMEEARKKIWLVDSKGLIVSSRKESLQHFKKPWAHEHEPIKTLLDAVNDIKPTVLIGTSGVGRTFTKEVVEAMASFNVKPIILSLSNPTSQSECTAEEAYTWSQGRVIFASGSPFTPVEYEGKTFVPGQANNAYIFPGFGLGLIMSGAIRSHDEMLLAASEALAAQVTQENFDKGLIYPPFRNIRKISAEIAAKVAAKAYELGESFFVRIHPSAICSYGSQYMYQLHHFLL</sequence>
<dbReference type="CDD" id="cd05312">
    <property type="entry name" value="NAD_bind_1_malic_enz"/>
    <property type="match status" value="1"/>
</dbReference>
<dbReference type="PANTHER" id="PTHR23406:SF76">
    <property type="entry name" value="NADP-DEPENDENT MALIC ENZYME 4, CHLOROPLASTIC"/>
    <property type="match status" value="1"/>
</dbReference>
<evidence type="ECO:0000256" key="8">
    <source>
        <dbReference type="PIRSR" id="PIRSR000106-1"/>
    </source>
</evidence>
<evidence type="ECO:0000259" key="12">
    <source>
        <dbReference type="SMART" id="SM00919"/>
    </source>
</evidence>
<dbReference type="EMBL" id="JACEGQ020000003">
    <property type="protein sequence ID" value="KAH8514403.1"/>
    <property type="molecule type" value="Genomic_DNA"/>
</dbReference>
<dbReference type="InterPro" id="IPR015884">
    <property type="entry name" value="Malic_enzyme_CS"/>
</dbReference>
<dbReference type="Gene3D" id="3.40.50.10380">
    <property type="entry name" value="Malic enzyme, N-terminal domain"/>
    <property type="match status" value="1"/>
</dbReference>
<dbReference type="PIRSF" id="PIRSF000106">
    <property type="entry name" value="ME"/>
    <property type="match status" value="1"/>
</dbReference>
<evidence type="ECO:0000256" key="7">
    <source>
        <dbReference type="ARBA" id="ARBA00051384"/>
    </source>
</evidence>
<dbReference type="SMART" id="SM00919">
    <property type="entry name" value="Malic_M"/>
    <property type="match status" value="1"/>
</dbReference>
<dbReference type="Pfam" id="PF03949">
    <property type="entry name" value="Malic_M"/>
    <property type="match status" value="1"/>
</dbReference>
<reference evidence="14" key="1">
    <citation type="journal article" date="2021" name="J. Hered.">
        <title>Genome Assembly of Salicaceae Populus deltoides (Eastern Cottonwood) I-69 Based on Nanopore Sequencing and Hi-C Technologies.</title>
        <authorList>
            <person name="Bai S."/>
            <person name="Wu H."/>
            <person name="Zhang J."/>
            <person name="Pan Z."/>
            <person name="Zhao W."/>
            <person name="Li Z."/>
            <person name="Tong C."/>
        </authorList>
    </citation>
    <scope>NUCLEOTIDE SEQUENCE</scope>
    <source>
        <tissue evidence="14">Leaf</tissue>
    </source>
</reference>
<dbReference type="FunFam" id="3.40.50.720:FF:000067">
    <property type="entry name" value="Malic enzyme"/>
    <property type="match status" value="1"/>
</dbReference>
<evidence type="ECO:0000256" key="1">
    <source>
        <dbReference type="ARBA" id="ARBA00001936"/>
    </source>
</evidence>
<name>A0A8T2ZAA9_POPDE</name>
<dbReference type="GO" id="GO:0051287">
    <property type="term" value="F:NAD binding"/>
    <property type="evidence" value="ECO:0007669"/>
    <property type="project" value="InterPro"/>
</dbReference>
<feature type="binding site" evidence="9">
    <location>
        <position position="144"/>
    </location>
    <ligand>
        <name>(S)-malate</name>
        <dbReference type="ChEBI" id="CHEBI:15589"/>
    </ligand>
</feature>
<dbReference type="Proteomes" id="UP000807159">
    <property type="component" value="Chromosome 3"/>
</dbReference>
<keyword evidence="15" id="KW-1185">Reference proteome</keyword>
<dbReference type="NCBIfam" id="NF010052">
    <property type="entry name" value="PRK13529.1"/>
    <property type="match status" value="1"/>
</dbReference>
<evidence type="ECO:0000256" key="9">
    <source>
        <dbReference type="PIRSR" id="PIRSR000106-2"/>
    </source>
</evidence>
<dbReference type="PANTHER" id="PTHR23406">
    <property type="entry name" value="MALIC ENZYME-RELATED"/>
    <property type="match status" value="1"/>
</dbReference>
<dbReference type="PRINTS" id="PR00072">
    <property type="entry name" value="MALOXRDTASE"/>
</dbReference>
<feature type="active site" description="Proton acceptor" evidence="8">
    <location>
        <position position="162"/>
    </location>
</feature>
<protein>
    <recommendedName>
        <fullName evidence="11">Malic enzyme</fullName>
    </recommendedName>
</protein>
<feature type="domain" description="Malic enzyme NAD-binding" evidence="12">
    <location>
        <begin position="259"/>
        <end position="512"/>
    </location>
</feature>
<feature type="binding site" evidence="10">
    <location>
        <position position="235"/>
    </location>
    <ligand>
        <name>a divalent metal cation</name>
        <dbReference type="ChEBI" id="CHEBI:60240"/>
    </ligand>
</feature>
<evidence type="ECO:0000259" key="13">
    <source>
        <dbReference type="SMART" id="SM01274"/>
    </source>
</evidence>
<gene>
    <name evidence="14" type="ORF">H0E87_007294</name>
</gene>
<evidence type="ECO:0000256" key="2">
    <source>
        <dbReference type="ARBA" id="ARBA00008785"/>
    </source>
</evidence>
<organism evidence="14 15">
    <name type="scientific">Populus deltoides</name>
    <name type="common">Eastern poplar</name>
    <name type="synonym">Eastern cottonwood</name>
    <dbReference type="NCBI Taxonomy" id="3696"/>
    <lineage>
        <taxon>Eukaryota</taxon>
        <taxon>Viridiplantae</taxon>
        <taxon>Streptophyta</taxon>
        <taxon>Embryophyta</taxon>
        <taxon>Tracheophyta</taxon>
        <taxon>Spermatophyta</taxon>
        <taxon>Magnoliopsida</taxon>
        <taxon>eudicotyledons</taxon>
        <taxon>Gunneridae</taxon>
        <taxon>Pentapetalae</taxon>
        <taxon>rosids</taxon>
        <taxon>fabids</taxon>
        <taxon>Malpighiales</taxon>
        <taxon>Salicaceae</taxon>
        <taxon>Saliceae</taxon>
        <taxon>Populus</taxon>
    </lineage>
</organism>
<comment type="caution">
    <text evidence="14">The sequence shown here is derived from an EMBL/GenBank/DDBJ whole genome shotgun (WGS) entry which is preliminary data.</text>
</comment>
<evidence type="ECO:0000256" key="5">
    <source>
        <dbReference type="ARBA" id="ARBA00023002"/>
    </source>
</evidence>
<accession>A0A8T2ZAA9</accession>
<dbReference type="AlphaFoldDB" id="A0A8T2ZAA9"/>
<feature type="domain" description="Malic enzyme N-terminal" evidence="13">
    <location>
        <begin position="68"/>
        <end position="249"/>
    </location>
</feature>
<proteinExistence type="inferred from homology"/>
<dbReference type="InterPro" id="IPR012301">
    <property type="entry name" value="Malic_N_dom"/>
</dbReference>
<keyword evidence="4" id="KW-0521">NADP</keyword>
<comment type="catalytic activity">
    <reaction evidence="6">
        <text>(S)-malate + NADP(+) = pyruvate + CO2 + NADPH</text>
        <dbReference type="Rhea" id="RHEA:18253"/>
        <dbReference type="ChEBI" id="CHEBI:15361"/>
        <dbReference type="ChEBI" id="CHEBI:15589"/>
        <dbReference type="ChEBI" id="CHEBI:16526"/>
        <dbReference type="ChEBI" id="CHEBI:57783"/>
        <dbReference type="ChEBI" id="CHEBI:58349"/>
        <dbReference type="EC" id="1.1.1.40"/>
    </reaction>
</comment>
<dbReference type="FunFam" id="3.40.50.10380:FF:000002">
    <property type="entry name" value="Malic enzyme"/>
    <property type="match status" value="1"/>
</dbReference>
<evidence type="ECO:0000256" key="3">
    <source>
        <dbReference type="ARBA" id="ARBA00022723"/>
    </source>
</evidence>
<keyword evidence="3 10" id="KW-0479">Metal-binding</keyword>
<evidence type="ECO:0000313" key="15">
    <source>
        <dbReference type="Proteomes" id="UP000807159"/>
    </source>
</evidence>
<feature type="binding site" evidence="9">
    <location>
        <position position="443"/>
    </location>
    <ligand>
        <name>(S)-malate</name>
        <dbReference type="ChEBI" id="CHEBI:15589"/>
    </ligand>
</feature>
<dbReference type="InterPro" id="IPR001891">
    <property type="entry name" value="Malic_OxRdtase"/>
</dbReference>
<dbReference type="InterPro" id="IPR036291">
    <property type="entry name" value="NAD(P)-bd_dom_sf"/>
</dbReference>
<dbReference type="InterPro" id="IPR012302">
    <property type="entry name" value="Malic_NAD-bd"/>
</dbReference>
<dbReference type="GO" id="GO:0004473">
    <property type="term" value="F:malate dehydrogenase (decarboxylating) (NADP+) activity"/>
    <property type="evidence" value="ECO:0007669"/>
    <property type="project" value="UniProtKB-EC"/>
</dbReference>
<dbReference type="GO" id="GO:0046872">
    <property type="term" value="F:metal ion binding"/>
    <property type="evidence" value="ECO:0007669"/>
    <property type="project" value="UniProtKB-KW"/>
</dbReference>
<feature type="binding site" evidence="9">
    <location>
        <position position="399"/>
    </location>
    <ligand>
        <name>(S)-malate</name>
        <dbReference type="ChEBI" id="CHEBI:15589"/>
    </ligand>
</feature>
<dbReference type="PROSITE" id="PS00331">
    <property type="entry name" value="MALIC_ENZYMES"/>
    <property type="match status" value="1"/>
</dbReference>
<comment type="similarity">
    <text evidence="2 11">Belongs to the malic enzymes family.</text>
</comment>
<evidence type="ECO:0000256" key="6">
    <source>
        <dbReference type="ARBA" id="ARBA00050924"/>
    </source>
</evidence>
<dbReference type="InterPro" id="IPR046346">
    <property type="entry name" value="Aminoacid_DH-like_N_sf"/>
</dbReference>
<dbReference type="GO" id="GO:0006108">
    <property type="term" value="P:malate metabolic process"/>
    <property type="evidence" value="ECO:0007669"/>
    <property type="project" value="TreeGrafter"/>
</dbReference>
<dbReference type="SUPFAM" id="SSF51735">
    <property type="entry name" value="NAD(P)-binding Rossmann-fold domains"/>
    <property type="match status" value="1"/>
</dbReference>
<evidence type="ECO:0000256" key="4">
    <source>
        <dbReference type="ARBA" id="ARBA00022857"/>
    </source>
</evidence>
<evidence type="ECO:0000256" key="10">
    <source>
        <dbReference type="PIRSR" id="PIRSR000106-3"/>
    </source>
</evidence>
<dbReference type="GO" id="GO:0009507">
    <property type="term" value="C:chloroplast"/>
    <property type="evidence" value="ECO:0007669"/>
    <property type="project" value="TreeGrafter"/>
</dbReference>
<feature type="active site" description="Proton donor" evidence="8">
    <location>
        <position position="91"/>
    </location>
</feature>
<evidence type="ECO:0000256" key="11">
    <source>
        <dbReference type="RuleBase" id="RU003426"/>
    </source>
</evidence>
<feature type="binding site" evidence="10">
    <location>
        <position position="258"/>
    </location>
    <ligand>
        <name>a divalent metal cation</name>
        <dbReference type="ChEBI" id="CHEBI:60240"/>
    </ligand>
</feature>
<evidence type="ECO:0000313" key="14">
    <source>
        <dbReference type="EMBL" id="KAH8514403.1"/>
    </source>
</evidence>
<dbReference type="Pfam" id="PF00390">
    <property type="entry name" value="malic"/>
    <property type="match status" value="1"/>
</dbReference>
<comment type="cofactor">
    <cofactor evidence="1">
        <name>Mn(2+)</name>
        <dbReference type="ChEBI" id="CHEBI:29035"/>
    </cofactor>
</comment>
<dbReference type="SUPFAM" id="SSF53223">
    <property type="entry name" value="Aminoacid dehydrogenase-like, N-terminal domain"/>
    <property type="match status" value="1"/>
</dbReference>
<comment type="cofactor">
    <cofactor evidence="10">
        <name>Mg(2+)</name>
        <dbReference type="ChEBI" id="CHEBI:18420"/>
    </cofactor>
    <cofactor evidence="10">
        <name>Mn(2+)</name>
        <dbReference type="ChEBI" id="CHEBI:29035"/>
    </cofactor>
    <text evidence="10">Divalent metal cations. Prefers magnesium or manganese.</text>
</comment>
<feature type="binding site" evidence="10">
    <location>
        <position position="234"/>
    </location>
    <ligand>
        <name>a divalent metal cation</name>
        <dbReference type="ChEBI" id="CHEBI:60240"/>
    </ligand>
</feature>
<dbReference type="SMART" id="SM01274">
    <property type="entry name" value="malic"/>
    <property type="match status" value="1"/>
</dbReference>
<comment type="catalytic activity">
    <reaction evidence="7">
        <text>oxaloacetate + H(+) = pyruvate + CO2</text>
        <dbReference type="Rhea" id="RHEA:15641"/>
        <dbReference type="ChEBI" id="CHEBI:15361"/>
        <dbReference type="ChEBI" id="CHEBI:15378"/>
        <dbReference type="ChEBI" id="CHEBI:16452"/>
        <dbReference type="ChEBI" id="CHEBI:16526"/>
        <dbReference type="EC" id="1.1.1.40"/>
    </reaction>
</comment>
<dbReference type="InterPro" id="IPR037062">
    <property type="entry name" value="Malic_N_dom_sf"/>
</dbReference>
<keyword evidence="5 11" id="KW-0560">Oxidoreductase</keyword>